<gene>
    <name evidence="1" type="ORF">COLO4_30310</name>
</gene>
<keyword evidence="2" id="KW-1185">Reference proteome</keyword>
<accession>A0A1R3H930</accession>
<organism evidence="1 2">
    <name type="scientific">Corchorus olitorius</name>
    <dbReference type="NCBI Taxonomy" id="93759"/>
    <lineage>
        <taxon>Eukaryota</taxon>
        <taxon>Viridiplantae</taxon>
        <taxon>Streptophyta</taxon>
        <taxon>Embryophyta</taxon>
        <taxon>Tracheophyta</taxon>
        <taxon>Spermatophyta</taxon>
        <taxon>Magnoliopsida</taxon>
        <taxon>eudicotyledons</taxon>
        <taxon>Gunneridae</taxon>
        <taxon>Pentapetalae</taxon>
        <taxon>rosids</taxon>
        <taxon>malvids</taxon>
        <taxon>Malvales</taxon>
        <taxon>Malvaceae</taxon>
        <taxon>Grewioideae</taxon>
        <taxon>Apeibeae</taxon>
        <taxon>Corchorus</taxon>
    </lineage>
</organism>
<protein>
    <submittedName>
        <fullName evidence="1">Uncharacterized protein</fullName>
    </submittedName>
</protein>
<evidence type="ECO:0000313" key="2">
    <source>
        <dbReference type="Proteomes" id="UP000187203"/>
    </source>
</evidence>
<evidence type="ECO:0000313" key="1">
    <source>
        <dbReference type="EMBL" id="OMO66859.1"/>
    </source>
</evidence>
<dbReference type="AlphaFoldDB" id="A0A1R3H930"/>
<dbReference type="EMBL" id="AWUE01020708">
    <property type="protein sequence ID" value="OMO66859.1"/>
    <property type="molecule type" value="Genomic_DNA"/>
</dbReference>
<sequence>MALSLAEPSVSSLSRQDALLPNHIEVIDLGEIVSLEGMGRSMGGDLMLGLVGTMW</sequence>
<reference evidence="2" key="1">
    <citation type="submission" date="2013-09" db="EMBL/GenBank/DDBJ databases">
        <title>Corchorus olitorius genome sequencing.</title>
        <authorList>
            <person name="Alam M."/>
            <person name="Haque M.S."/>
            <person name="Islam M.S."/>
            <person name="Emdad E.M."/>
            <person name="Islam M.M."/>
            <person name="Ahmed B."/>
            <person name="Halim A."/>
            <person name="Hossen Q.M.M."/>
            <person name="Hossain M.Z."/>
            <person name="Ahmed R."/>
            <person name="Khan M.M."/>
            <person name="Islam R."/>
            <person name="Rashid M.M."/>
            <person name="Khan S.A."/>
            <person name="Rahman M.S."/>
            <person name="Alam M."/>
            <person name="Yahiya A.S."/>
            <person name="Khan M.S."/>
            <person name="Azam M.S."/>
            <person name="Haque T."/>
            <person name="Lashkar M.Z.H."/>
            <person name="Akhand A.I."/>
            <person name="Morshed G."/>
            <person name="Roy S."/>
            <person name="Uddin K.S."/>
            <person name="Rabeya T."/>
            <person name="Hossain A.S."/>
            <person name="Chowdhury A."/>
            <person name="Snigdha A.R."/>
            <person name="Mortoza M.S."/>
            <person name="Matin S.A."/>
            <person name="Hoque S.M.E."/>
            <person name="Islam M.K."/>
            <person name="Roy D.K."/>
            <person name="Haider R."/>
            <person name="Moosa M.M."/>
            <person name="Elias S.M."/>
            <person name="Hasan A.M."/>
            <person name="Jahan S."/>
            <person name="Shafiuddin M."/>
            <person name="Mahmood N."/>
            <person name="Shommy N.S."/>
        </authorList>
    </citation>
    <scope>NUCLEOTIDE SEQUENCE [LARGE SCALE GENOMIC DNA]</scope>
    <source>
        <strain evidence="2">cv. O-4</strain>
    </source>
</reference>
<name>A0A1R3H930_9ROSI</name>
<proteinExistence type="predicted"/>
<dbReference type="Proteomes" id="UP000187203">
    <property type="component" value="Unassembled WGS sequence"/>
</dbReference>
<comment type="caution">
    <text evidence="1">The sequence shown here is derived from an EMBL/GenBank/DDBJ whole genome shotgun (WGS) entry which is preliminary data.</text>
</comment>